<feature type="region of interest" description="Disordered" evidence="1">
    <location>
        <begin position="284"/>
        <end position="307"/>
    </location>
</feature>
<accession>A0ABN9TX21</accession>
<keyword evidence="3" id="KW-1185">Reference proteome</keyword>
<comment type="caution">
    <text evidence="2">The sequence shown here is derived from an EMBL/GenBank/DDBJ whole genome shotgun (WGS) entry which is preliminary data.</text>
</comment>
<proteinExistence type="predicted"/>
<evidence type="ECO:0000313" key="3">
    <source>
        <dbReference type="Proteomes" id="UP001189429"/>
    </source>
</evidence>
<dbReference type="EMBL" id="CAUYUJ010015178">
    <property type="protein sequence ID" value="CAK0850808.1"/>
    <property type="molecule type" value="Genomic_DNA"/>
</dbReference>
<name>A0ABN9TX21_9DINO</name>
<evidence type="ECO:0000313" key="2">
    <source>
        <dbReference type="EMBL" id="CAK0850808.1"/>
    </source>
</evidence>
<reference evidence="2" key="1">
    <citation type="submission" date="2023-10" db="EMBL/GenBank/DDBJ databases">
        <authorList>
            <person name="Chen Y."/>
            <person name="Shah S."/>
            <person name="Dougan E. K."/>
            <person name="Thang M."/>
            <person name="Chan C."/>
        </authorList>
    </citation>
    <scope>NUCLEOTIDE SEQUENCE [LARGE SCALE GENOMIC DNA]</scope>
</reference>
<dbReference type="Proteomes" id="UP001189429">
    <property type="component" value="Unassembled WGS sequence"/>
</dbReference>
<organism evidence="2 3">
    <name type="scientific">Prorocentrum cordatum</name>
    <dbReference type="NCBI Taxonomy" id="2364126"/>
    <lineage>
        <taxon>Eukaryota</taxon>
        <taxon>Sar</taxon>
        <taxon>Alveolata</taxon>
        <taxon>Dinophyceae</taxon>
        <taxon>Prorocentrales</taxon>
        <taxon>Prorocentraceae</taxon>
        <taxon>Prorocentrum</taxon>
    </lineage>
</organism>
<gene>
    <name evidence="2" type="ORF">PCOR1329_LOCUS43108</name>
</gene>
<sequence>MCAAFHSKMKDSSGISMEVEIFSVRFEDRHRQQAFFVGIREFADGYNAVDLTGCQRYGGRRGNQSLCRVSDNIVSPSLLPGVGADASHAEDATSTFSGISEGSGTDATTAVWIDWLSAEYTVVSQSLGFRMTFGDASGGLLSWMAIDEQEEFVRWAQMARFTLSPQGEPAAYHNRVTIFYPRFREQNLSASALVEMDLVDLHQGSNSGSAPTCVCGENMCRNSDAPEESSSYVCDWCGSEDLEQTRRWCCRQCSRNVCLTCHNLPKDIVRLVLLDIRWARGTRSRDKRARRQRPSQAGLRGRPSEDQPATVFGNRILL</sequence>
<evidence type="ECO:0000256" key="1">
    <source>
        <dbReference type="SAM" id="MobiDB-lite"/>
    </source>
</evidence>
<feature type="compositionally biased region" description="Basic residues" evidence="1">
    <location>
        <begin position="284"/>
        <end position="293"/>
    </location>
</feature>
<protein>
    <submittedName>
        <fullName evidence="2">Uncharacterized protein</fullName>
    </submittedName>
</protein>